<keyword evidence="1" id="KW-0812">Transmembrane</keyword>
<dbReference type="VEuPathDB" id="ToxoDB:TGVAND_271870A"/>
<keyword evidence="2" id="KW-0121">Carboxypeptidase</keyword>
<organism evidence="2 3">
    <name type="scientific">Toxoplasma gondii VAND</name>
    <dbReference type="NCBI Taxonomy" id="933077"/>
    <lineage>
        <taxon>Eukaryota</taxon>
        <taxon>Sar</taxon>
        <taxon>Alveolata</taxon>
        <taxon>Apicomplexa</taxon>
        <taxon>Conoidasida</taxon>
        <taxon>Coccidia</taxon>
        <taxon>Eucoccidiorida</taxon>
        <taxon>Eimeriorina</taxon>
        <taxon>Sarcocystidae</taxon>
        <taxon>Toxoplasma</taxon>
    </lineage>
</organism>
<dbReference type="GO" id="GO:0004180">
    <property type="term" value="F:carboxypeptidase activity"/>
    <property type="evidence" value="ECO:0007669"/>
    <property type="project" value="UniProtKB-KW"/>
</dbReference>
<reference evidence="2 3" key="2">
    <citation type="journal article" date="2015" name="Eukaryot. Cell">
        <title>Genetic mapping reveals that sinefungin resistance in Toxoplasma gondii is controlled by a putative amino acid transporter locus that can be used as a negative selectable marker.</title>
        <authorList>
            <person name="Behnke M.S."/>
            <person name="Khan A."/>
            <person name="Sibley L.D."/>
        </authorList>
    </citation>
    <scope>NUCLEOTIDE SEQUENCE [LARGE SCALE GENOMIC DNA]</scope>
    <source>
        <strain evidence="2 3">VAND</strain>
    </source>
</reference>
<proteinExistence type="predicted"/>
<evidence type="ECO:0000256" key="1">
    <source>
        <dbReference type="SAM" id="Phobius"/>
    </source>
</evidence>
<protein>
    <submittedName>
        <fullName evidence="2">Zinc carboxypeptidase superfamily protein</fullName>
    </submittedName>
</protein>
<reference evidence="2 3" key="1">
    <citation type="submission" date="2014-08" db="EMBL/GenBank/DDBJ databases">
        <authorList>
            <person name="Sibley D."/>
            <person name="Venepally P."/>
            <person name="Karamycheva S."/>
            <person name="Hadjithomas M."/>
            <person name="Khan A."/>
            <person name="Brunk B."/>
            <person name="Roos D."/>
            <person name="Caler E."/>
            <person name="Lorenzi H."/>
        </authorList>
    </citation>
    <scope>NUCLEOTIDE SEQUENCE [LARGE SCALE GENOMIC DNA]</scope>
    <source>
        <strain evidence="2 3">VAND</strain>
    </source>
</reference>
<keyword evidence="2" id="KW-0645">Protease</keyword>
<evidence type="ECO:0000313" key="3">
    <source>
        <dbReference type="Proteomes" id="UP000028840"/>
    </source>
</evidence>
<keyword evidence="1" id="KW-0472">Membrane</keyword>
<sequence length="169" mass="19393">MVSRRLSLLPCLRSIFRLPPHSLQLLLQSLVPLPRDQRLIVSRFPVSLLIFPTLGLLPLLFPRLLPCLPLWISLLLPHLPRRLSLPLSFLFPLLFRLPHLPLLLFLLPREARLPSLRLPFLPPLLSVATRRRLSPSSPSFRAACPPTPQLPLARVPAKLRRAQKILEEW</sequence>
<keyword evidence="1" id="KW-1133">Transmembrane helix</keyword>
<comment type="caution">
    <text evidence="2">The sequence shown here is derived from an EMBL/GenBank/DDBJ whole genome shotgun (WGS) entry which is preliminary data.</text>
</comment>
<accession>A0A086QGV4</accession>
<evidence type="ECO:0000313" key="2">
    <source>
        <dbReference type="EMBL" id="KFH11836.1"/>
    </source>
</evidence>
<gene>
    <name evidence="2" type="ORF">TGVAND_271870A</name>
</gene>
<keyword evidence="2" id="KW-0378">Hydrolase</keyword>
<dbReference type="EMBL" id="AEYJ02000231">
    <property type="protein sequence ID" value="KFH11836.1"/>
    <property type="molecule type" value="Genomic_DNA"/>
</dbReference>
<dbReference type="AlphaFoldDB" id="A0A086QGV4"/>
<feature type="transmembrane region" description="Helical" evidence="1">
    <location>
        <begin position="44"/>
        <end position="65"/>
    </location>
</feature>
<dbReference type="Proteomes" id="UP000028840">
    <property type="component" value="Unassembled WGS sequence"/>
</dbReference>
<feature type="transmembrane region" description="Helical" evidence="1">
    <location>
        <begin position="85"/>
        <end position="107"/>
    </location>
</feature>
<name>A0A086QGV4_TOXGO</name>